<feature type="chain" id="PRO_5035898071" evidence="1">
    <location>
        <begin position="22"/>
        <end position="109"/>
    </location>
</feature>
<gene>
    <name evidence="2" type="primary">jg14631</name>
    <name evidence="2" type="ORF">PAEG_LOCUS18841</name>
</gene>
<accession>A0A8S4RZA5</accession>
<name>A0A8S4RZA5_9NEOP</name>
<evidence type="ECO:0000313" key="3">
    <source>
        <dbReference type="Proteomes" id="UP000838756"/>
    </source>
</evidence>
<organism evidence="2 3">
    <name type="scientific">Pararge aegeria aegeria</name>
    <dbReference type="NCBI Taxonomy" id="348720"/>
    <lineage>
        <taxon>Eukaryota</taxon>
        <taxon>Metazoa</taxon>
        <taxon>Ecdysozoa</taxon>
        <taxon>Arthropoda</taxon>
        <taxon>Hexapoda</taxon>
        <taxon>Insecta</taxon>
        <taxon>Pterygota</taxon>
        <taxon>Neoptera</taxon>
        <taxon>Endopterygota</taxon>
        <taxon>Lepidoptera</taxon>
        <taxon>Glossata</taxon>
        <taxon>Ditrysia</taxon>
        <taxon>Papilionoidea</taxon>
        <taxon>Nymphalidae</taxon>
        <taxon>Satyrinae</taxon>
        <taxon>Satyrini</taxon>
        <taxon>Parargina</taxon>
        <taxon>Pararge</taxon>
    </lineage>
</organism>
<comment type="caution">
    <text evidence="2">The sequence shown here is derived from an EMBL/GenBank/DDBJ whole genome shotgun (WGS) entry which is preliminary data.</text>
</comment>
<dbReference type="AlphaFoldDB" id="A0A8S4RZA5"/>
<proteinExistence type="predicted"/>
<keyword evidence="1" id="KW-0732">Signal</keyword>
<keyword evidence="3" id="KW-1185">Reference proteome</keyword>
<dbReference type="Proteomes" id="UP000838756">
    <property type="component" value="Unassembled WGS sequence"/>
</dbReference>
<protein>
    <submittedName>
        <fullName evidence="2">Jg14631 protein</fullName>
    </submittedName>
</protein>
<evidence type="ECO:0000313" key="2">
    <source>
        <dbReference type="EMBL" id="CAH2242571.1"/>
    </source>
</evidence>
<evidence type="ECO:0000256" key="1">
    <source>
        <dbReference type="SAM" id="SignalP"/>
    </source>
</evidence>
<feature type="signal peptide" evidence="1">
    <location>
        <begin position="1"/>
        <end position="21"/>
    </location>
</feature>
<reference evidence="2" key="1">
    <citation type="submission" date="2022-03" db="EMBL/GenBank/DDBJ databases">
        <authorList>
            <person name="Lindestad O."/>
        </authorList>
    </citation>
    <scope>NUCLEOTIDE SEQUENCE</scope>
</reference>
<sequence length="109" mass="11917">MASNMLVTLLALTLFATSSSGRHLTKELKDVQLMSLYCPIVVARDFDPSRIPRVIQSISCRESWAANCVTVTKEVTVFSLSGVPGTKWINIGCVHRSDYSQPAGSRQGD</sequence>
<dbReference type="EMBL" id="CAKXAJ010025666">
    <property type="protein sequence ID" value="CAH2242571.1"/>
    <property type="molecule type" value="Genomic_DNA"/>
</dbReference>